<gene>
    <name evidence="1" type="ORF">SAMN05192574_11517</name>
</gene>
<dbReference type="OrthoDB" id="791964at2"/>
<evidence type="ECO:0000313" key="2">
    <source>
        <dbReference type="Proteomes" id="UP000198942"/>
    </source>
</evidence>
<dbReference type="EMBL" id="FOCL01000015">
    <property type="protein sequence ID" value="SEO87874.1"/>
    <property type="molecule type" value="Genomic_DNA"/>
</dbReference>
<reference evidence="2" key="1">
    <citation type="submission" date="2016-10" db="EMBL/GenBank/DDBJ databases">
        <authorList>
            <person name="Varghese N."/>
            <person name="Submissions S."/>
        </authorList>
    </citation>
    <scope>NUCLEOTIDE SEQUENCE [LARGE SCALE GENOMIC DNA]</scope>
    <source>
        <strain evidence="2">Gh-48</strain>
    </source>
</reference>
<dbReference type="AlphaFoldDB" id="A0A1H8TBB1"/>
<dbReference type="RefSeq" id="WP_091219920.1">
    <property type="nucleotide sequence ID" value="NZ_FOCL01000015.1"/>
</dbReference>
<protein>
    <submittedName>
        <fullName evidence="1">Uncharacterized protein</fullName>
    </submittedName>
</protein>
<sequence length="164" mass="18173">MKQFTNPAKVLGLLAIVLVTVFWGCHKETVTNSELNISGRWIVPAAFSNQGTQYEYNFKTDHTFEGTVTSVDSVSKKLIGTISKRVGKYKIQNSVLTFYDITDYQNKNNDFGPLSELVAINNIIAITANYNMILNADGNVLTLTYICGPAEDCSAPQGVNYFKQ</sequence>
<accession>A0A1H8TBB1</accession>
<dbReference type="Proteomes" id="UP000198942">
    <property type="component" value="Unassembled WGS sequence"/>
</dbReference>
<evidence type="ECO:0000313" key="1">
    <source>
        <dbReference type="EMBL" id="SEO87874.1"/>
    </source>
</evidence>
<proteinExistence type="predicted"/>
<keyword evidence="2" id="KW-1185">Reference proteome</keyword>
<name>A0A1H8TBB1_9SPHI</name>
<organism evidence="1 2">
    <name type="scientific">Mucilaginibacter gossypiicola</name>
    <dbReference type="NCBI Taxonomy" id="551995"/>
    <lineage>
        <taxon>Bacteria</taxon>
        <taxon>Pseudomonadati</taxon>
        <taxon>Bacteroidota</taxon>
        <taxon>Sphingobacteriia</taxon>
        <taxon>Sphingobacteriales</taxon>
        <taxon>Sphingobacteriaceae</taxon>
        <taxon>Mucilaginibacter</taxon>
    </lineage>
</organism>